<keyword evidence="2" id="KW-1185">Reference proteome</keyword>
<evidence type="ECO:0000313" key="1">
    <source>
        <dbReference type="EMBL" id="PSJ38022.1"/>
    </source>
</evidence>
<name>A0A2P7QJ76_9SPHN</name>
<reference evidence="1 2" key="1">
    <citation type="submission" date="2018-03" db="EMBL/GenBank/DDBJ databases">
        <title>The draft genome of Sphingosinicella sp. GL-C-18.</title>
        <authorList>
            <person name="Liu L."/>
            <person name="Li L."/>
            <person name="Liang L."/>
            <person name="Zhang X."/>
            <person name="Wang T."/>
        </authorList>
    </citation>
    <scope>NUCLEOTIDE SEQUENCE [LARGE SCALE GENOMIC DNA]</scope>
    <source>
        <strain evidence="1 2">GL-C-18</strain>
    </source>
</reference>
<dbReference type="SUPFAM" id="SSF82784">
    <property type="entry name" value="OsmC-like"/>
    <property type="match status" value="1"/>
</dbReference>
<dbReference type="Proteomes" id="UP000241167">
    <property type="component" value="Unassembled WGS sequence"/>
</dbReference>
<dbReference type="Gene3D" id="3.30.300.20">
    <property type="match status" value="1"/>
</dbReference>
<dbReference type="InterPro" id="IPR003718">
    <property type="entry name" value="OsmC/Ohr_fam"/>
</dbReference>
<accession>A0A2P7QJ76</accession>
<gene>
    <name evidence="1" type="ORF">C7I55_20240</name>
</gene>
<proteinExistence type="predicted"/>
<dbReference type="InterPro" id="IPR036102">
    <property type="entry name" value="OsmC/Ohrsf"/>
</dbReference>
<dbReference type="Pfam" id="PF02566">
    <property type="entry name" value="OsmC"/>
    <property type="match status" value="1"/>
</dbReference>
<dbReference type="PANTHER" id="PTHR39624:SF2">
    <property type="entry name" value="OSMC-LIKE PROTEIN"/>
    <property type="match status" value="1"/>
</dbReference>
<evidence type="ECO:0000313" key="2">
    <source>
        <dbReference type="Proteomes" id="UP000241167"/>
    </source>
</evidence>
<dbReference type="EMBL" id="PXYI01000007">
    <property type="protein sequence ID" value="PSJ38022.1"/>
    <property type="molecule type" value="Genomic_DNA"/>
</dbReference>
<protein>
    <submittedName>
        <fullName evidence="1">Osmotically inducible protein OsmC</fullName>
    </submittedName>
</protein>
<dbReference type="InterPro" id="IPR015946">
    <property type="entry name" value="KH_dom-like_a/b"/>
</dbReference>
<sequence length="160" mass="17351">MVIESEDSVLVQETGAGRFQVRVDTGEHQLTVDEPAAFGGGSSGPNPFDLIEAALGACTLMTMRLYAERKGWSPDRMSVRVTHHKGSPAGRDRFERVLELGDMPEEQRDRLVQIAQRCPVHLLLERGADVSTTVADSALEGGVAEGLHAQLIDALCNEAR</sequence>
<dbReference type="PANTHER" id="PTHR39624">
    <property type="entry name" value="PROTEIN INVOLVED IN RIMO-MEDIATED BETA-METHYLTHIOLATION OF RIBOSOMAL PROTEIN S12 YCAO"/>
    <property type="match status" value="1"/>
</dbReference>
<organism evidence="1 2">
    <name type="scientific">Allosphingosinicella deserti</name>
    <dbReference type="NCBI Taxonomy" id="2116704"/>
    <lineage>
        <taxon>Bacteria</taxon>
        <taxon>Pseudomonadati</taxon>
        <taxon>Pseudomonadota</taxon>
        <taxon>Alphaproteobacteria</taxon>
        <taxon>Sphingomonadales</taxon>
        <taxon>Sphingomonadaceae</taxon>
        <taxon>Allosphingosinicella</taxon>
    </lineage>
</organism>
<dbReference type="AlphaFoldDB" id="A0A2P7QJ76"/>
<comment type="caution">
    <text evidence="1">The sequence shown here is derived from an EMBL/GenBank/DDBJ whole genome shotgun (WGS) entry which is preliminary data.</text>
</comment>